<evidence type="ECO:0008006" key="4">
    <source>
        <dbReference type="Google" id="ProtNLM"/>
    </source>
</evidence>
<dbReference type="InterPro" id="IPR019637">
    <property type="entry name" value="DUF2501"/>
</dbReference>
<proteinExistence type="predicted"/>
<evidence type="ECO:0000256" key="1">
    <source>
        <dbReference type="SAM" id="SignalP"/>
    </source>
</evidence>
<dbReference type="AlphaFoldDB" id="A0A1D8UQX0"/>
<gene>
    <name evidence="2" type="ORF">A0U89_01520</name>
</gene>
<dbReference type="STRING" id="153496.A0U89_01520"/>
<keyword evidence="1" id="KW-0732">Signal</keyword>
<dbReference type="Pfam" id="PF10696">
    <property type="entry name" value="DUF2501"/>
    <property type="match status" value="1"/>
</dbReference>
<accession>A0A1D8UQX0</accession>
<sequence length="138" mass="13622">MALTLASALSVGAASAQSIPSFGGQSQGNALSNATGGAAGLLGGGLPSLSSSSVGNVTGLLSYCAQNNYLQGDSALSATSAVNQLTKKPGVTDSPTYAAGTQGQLQTGNDNMFSLSSLKSGLKTRVCNMVLDKAKSFL</sequence>
<protein>
    <recommendedName>
        <fullName evidence="4">Alcohol dehydrogenase</fullName>
    </recommendedName>
</protein>
<dbReference type="Proteomes" id="UP000179145">
    <property type="component" value="Chromosome"/>
</dbReference>
<organism evidence="2 3">
    <name type="scientific">Kozakia baliensis</name>
    <dbReference type="NCBI Taxonomy" id="153496"/>
    <lineage>
        <taxon>Bacteria</taxon>
        <taxon>Pseudomonadati</taxon>
        <taxon>Pseudomonadota</taxon>
        <taxon>Alphaproteobacteria</taxon>
        <taxon>Acetobacterales</taxon>
        <taxon>Acetobacteraceae</taxon>
        <taxon>Kozakia</taxon>
    </lineage>
</organism>
<reference evidence="2 3" key="1">
    <citation type="journal article" date="2016" name="Microb. Cell Fact.">
        <title>Dissection of exopolysaccharide biosynthesis in Kozakia baliensis.</title>
        <authorList>
            <person name="Brandt J.U."/>
            <person name="Jakob F."/>
            <person name="Behr J."/>
            <person name="Geissler A.J."/>
            <person name="Vogel R.F."/>
        </authorList>
    </citation>
    <scope>NUCLEOTIDE SEQUENCE [LARGE SCALE GENOMIC DNA]</scope>
    <source>
        <strain evidence="2 3">DSM 14400</strain>
    </source>
</reference>
<dbReference type="KEGG" id="kba:A0U89_01520"/>
<name>A0A1D8UQX0_9PROT</name>
<dbReference type="eggNOG" id="ENOG5033JXJ">
    <property type="taxonomic scope" value="Bacteria"/>
</dbReference>
<dbReference type="EMBL" id="CP014674">
    <property type="protein sequence ID" value="AOX16030.1"/>
    <property type="molecule type" value="Genomic_DNA"/>
</dbReference>
<feature type="chain" id="PRO_5009439003" description="Alcohol dehydrogenase" evidence="1">
    <location>
        <begin position="17"/>
        <end position="138"/>
    </location>
</feature>
<feature type="signal peptide" evidence="1">
    <location>
        <begin position="1"/>
        <end position="16"/>
    </location>
</feature>
<dbReference type="OrthoDB" id="8565817at2"/>
<evidence type="ECO:0000313" key="2">
    <source>
        <dbReference type="EMBL" id="AOX16030.1"/>
    </source>
</evidence>
<keyword evidence="3" id="KW-1185">Reference proteome</keyword>
<evidence type="ECO:0000313" key="3">
    <source>
        <dbReference type="Proteomes" id="UP000179145"/>
    </source>
</evidence>